<evidence type="ECO:0000256" key="4">
    <source>
        <dbReference type="ARBA" id="ARBA00022989"/>
    </source>
</evidence>
<feature type="domain" description="Fibronectin type-III" evidence="10">
    <location>
        <begin position="363"/>
        <end position="455"/>
    </location>
</feature>
<keyword evidence="6 9" id="KW-0472">Membrane</keyword>
<dbReference type="GO" id="GO:0034220">
    <property type="term" value="P:monoatomic ion transmembrane transport"/>
    <property type="evidence" value="ECO:0007669"/>
    <property type="project" value="UniProtKB-KW"/>
</dbReference>
<organism evidence="11 12">
    <name type="scientific">Gnathostoma spinigerum</name>
    <dbReference type="NCBI Taxonomy" id="75299"/>
    <lineage>
        <taxon>Eukaryota</taxon>
        <taxon>Metazoa</taxon>
        <taxon>Ecdysozoa</taxon>
        <taxon>Nematoda</taxon>
        <taxon>Chromadorea</taxon>
        <taxon>Rhabditida</taxon>
        <taxon>Spirurina</taxon>
        <taxon>Gnathostomatomorpha</taxon>
        <taxon>Gnathostomatoidea</taxon>
        <taxon>Gnathostomatidae</taxon>
        <taxon>Gnathostoma</taxon>
    </lineage>
</organism>
<dbReference type="GO" id="GO:0016020">
    <property type="term" value="C:membrane"/>
    <property type="evidence" value="ECO:0007669"/>
    <property type="project" value="UniProtKB-SubCell"/>
</dbReference>
<evidence type="ECO:0000259" key="10">
    <source>
        <dbReference type="PROSITE" id="PS50853"/>
    </source>
</evidence>
<feature type="transmembrane region" description="Helical" evidence="9">
    <location>
        <begin position="226"/>
        <end position="245"/>
    </location>
</feature>
<evidence type="ECO:0000256" key="7">
    <source>
        <dbReference type="ARBA" id="ARBA00023303"/>
    </source>
</evidence>
<name>A0ABD6E9P8_9BILA</name>
<evidence type="ECO:0000256" key="8">
    <source>
        <dbReference type="RuleBase" id="RU003857"/>
    </source>
</evidence>
<dbReference type="FunFam" id="2.60.40.10:FF:002244">
    <property type="entry name" value="CBN-TWK-30 protein"/>
    <property type="match status" value="1"/>
</dbReference>
<keyword evidence="5 8" id="KW-0406">Ion transport</keyword>
<dbReference type="InterPro" id="IPR036116">
    <property type="entry name" value="FN3_sf"/>
</dbReference>
<feature type="transmembrane region" description="Helical" evidence="9">
    <location>
        <begin position="94"/>
        <end position="113"/>
    </location>
</feature>
<keyword evidence="12" id="KW-1185">Reference proteome</keyword>
<feature type="domain" description="Fibronectin type-III" evidence="10">
    <location>
        <begin position="456"/>
        <end position="550"/>
    </location>
</feature>
<protein>
    <recommendedName>
        <fullName evidence="10">Fibronectin type-III domain-containing protein</fullName>
    </recommendedName>
</protein>
<dbReference type="PANTHER" id="PTHR11003:SF113">
    <property type="entry name" value="FIBRONECTIN TYPE-III DOMAIN-CONTAINING PROTEIN"/>
    <property type="match status" value="1"/>
</dbReference>
<comment type="caution">
    <text evidence="11">The sequence shown here is derived from an EMBL/GenBank/DDBJ whole genome shotgun (WGS) entry which is preliminary data.</text>
</comment>
<dbReference type="Gene3D" id="2.60.40.10">
    <property type="entry name" value="Immunoglobulins"/>
    <property type="match status" value="2"/>
</dbReference>
<dbReference type="PRINTS" id="PR01333">
    <property type="entry name" value="2POREKCHANEL"/>
</dbReference>
<dbReference type="InterPro" id="IPR003280">
    <property type="entry name" value="2pore_dom_K_chnl"/>
</dbReference>
<dbReference type="Pfam" id="PF00041">
    <property type="entry name" value="fn3"/>
    <property type="match status" value="2"/>
</dbReference>
<evidence type="ECO:0000313" key="11">
    <source>
        <dbReference type="EMBL" id="MFH4976775.1"/>
    </source>
</evidence>
<reference evidence="11 12" key="1">
    <citation type="submission" date="2024-08" db="EMBL/GenBank/DDBJ databases">
        <title>Gnathostoma spinigerum genome.</title>
        <authorList>
            <person name="Gonzalez-Bertolin B."/>
            <person name="Monzon S."/>
            <person name="Zaballos A."/>
            <person name="Jimenez P."/>
            <person name="Dekumyoy P."/>
            <person name="Varona S."/>
            <person name="Cuesta I."/>
            <person name="Sumanam S."/>
            <person name="Adisakwattana P."/>
            <person name="Gasser R.B."/>
            <person name="Hernandez-Gonzalez A."/>
            <person name="Young N.D."/>
            <person name="Perteguer M.J."/>
        </authorList>
    </citation>
    <scope>NUCLEOTIDE SEQUENCE [LARGE SCALE GENOMIC DNA]</scope>
    <source>
        <strain evidence="11">AL3</strain>
        <tissue evidence="11">Liver</tissue>
    </source>
</reference>
<keyword evidence="4 9" id="KW-1133">Transmembrane helix</keyword>
<accession>A0ABD6E9P8</accession>
<comment type="subcellular location">
    <subcellularLocation>
        <location evidence="1">Membrane</location>
        <topology evidence="1">Multi-pass membrane protein</topology>
    </subcellularLocation>
</comment>
<dbReference type="SMART" id="SM00060">
    <property type="entry name" value="FN3"/>
    <property type="match status" value="2"/>
</dbReference>
<dbReference type="InterPro" id="IPR013783">
    <property type="entry name" value="Ig-like_fold"/>
</dbReference>
<dbReference type="InterPro" id="IPR013099">
    <property type="entry name" value="K_chnl_dom"/>
</dbReference>
<dbReference type="Gene3D" id="1.10.287.70">
    <property type="match status" value="1"/>
</dbReference>
<evidence type="ECO:0000256" key="6">
    <source>
        <dbReference type="ARBA" id="ARBA00023136"/>
    </source>
</evidence>
<feature type="transmembrane region" description="Helical" evidence="9">
    <location>
        <begin position="120"/>
        <end position="139"/>
    </location>
</feature>
<evidence type="ECO:0000256" key="5">
    <source>
        <dbReference type="ARBA" id="ARBA00023065"/>
    </source>
</evidence>
<evidence type="ECO:0000256" key="3">
    <source>
        <dbReference type="ARBA" id="ARBA00022692"/>
    </source>
</evidence>
<keyword evidence="2 8" id="KW-0813">Transport</keyword>
<dbReference type="SUPFAM" id="SSF49265">
    <property type="entry name" value="Fibronectin type III"/>
    <property type="match status" value="1"/>
</dbReference>
<dbReference type="PROSITE" id="PS50853">
    <property type="entry name" value="FN3"/>
    <property type="match status" value="2"/>
</dbReference>
<evidence type="ECO:0000256" key="9">
    <source>
        <dbReference type="SAM" id="Phobius"/>
    </source>
</evidence>
<dbReference type="Pfam" id="PF07885">
    <property type="entry name" value="Ion_trans_2"/>
    <property type="match status" value="2"/>
</dbReference>
<dbReference type="FunFam" id="2.60.40.10:FF:002077">
    <property type="entry name" value="TWiK family of potassium channels"/>
    <property type="match status" value="1"/>
</dbReference>
<sequence>MILGAVIFQAIEGPNLKNVKKEYMKQIDTSAQIYTDRVWQIAQSLSDDDANMELVLEKIRDNSKVEFDKYVENIFTAYRTFRHGYNSDAPSWDFLTSLFFTVTMLTSIGYGYVAPFTFCGRLFGVIYCLIGIPLTLVTVTNIAKFLSEALFFIHFQLWQFWIRWRERSKCSSIREDDLQPDICEGSSEQEILDRMRLIRFPSLIVFCFVFFYGLLVSYIVQAKEQWTYIESMYFTFISILTVGFGDYRPGAENQITILIVILGGMILTTMCVDVFGRMYLEEIHYLGRKLQTTDPFHYLRRAKAHRHRQIMATMLQTLAKGMIFSHVSSSAFSRRKKGGKGCSKFSGILPDQSFMFARLPPDPPRECQVVSTSAYSVRLAWAPAFSADENVTYNIRYRLKHKDNGSVHELTGIQRTNVEITNVDSCSLYEFRITAKSRYGESKPVFLVQYTEPQLSPQHILATKLNANSIELTWEPPYKKTHLVKNYIVYYTDDPNALLSEWDKVTVNSRHLVFPDLRYDWFYMFCATACFADGLRSPLSRALYVKTDKLEFQRKCVGHSKTIGVMSSVCDDDDTNATETSPLIRRDVASFGFYG</sequence>
<evidence type="ECO:0000256" key="2">
    <source>
        <dbReference type="ARBA" id="ARBA00022448"/>
    </source>
</evidence>
<feature type="transmembrane region" description="Helical" evidence="9">
    <location>
        <begin position="200"/>
        <end position="220"/>
    </location>
</feature>
<dbReference type="EMBL" id="JBGFUD010001801">
    <property type="protein sequence ID" value="MFH4976775.1"/>
    <property type="molecule type" value="Genomic_DNA"/>
</dbReference>
<dbReference type="InterPro" id="IPR003961">
    <property type="entry name" value="FN3_dom"/>
</dbReference>
<comment type="similarity">
    <text evidence="8">Belongs to the two pore domain potassium channel (TC 1.A.1.8) family.</text>
</comment>
<proteinExistence type="inferred from homology"/>
<evidence type="ECO:0000256" key="1">
    <source>
        <dbReference type="ARBA" id="ARBA00004141"/>
    </source>
</evidence>
<gene>
    <name evidence="11" type="ORF">AB6A40_003484</name>
</gene>
<feature type="transmembrane region" description="Helical" evidence="9">
    <location>
        <begin position="257"/>
        <end position="280"/>
    </location>
</feature>
<dbReference type="CDD" id="cd00063">
    <property type="entry name" value="FN3"/>
    <property type="match status" value="2"/>
</dbReference>
<dbReference type="AlphaFoldDB" id="A0ABD6E9P8"/>
<keyword evidence="7 8" id="KW-0407">Ion channel</keyword>
<dbReference type="Proteomes" id="UP001608902">
    <property type="component" value="Unassembled WGS sequence"/>
</dbReference>
<dbReference type="SUPFAM" id="SSF81324">
    <property type="entry name" value="Voltage-gated potassium channels"/>
    <property type="match status" value="2"/>
</dbReference>
<keyword evidence="3 8" id="KW-0812">Transmembrane</keyword>
<dbReference type="PANTHER" id="PTHR11003">
    <property type="entry name" value="POTASSIUM CHANNEL, SUBFAMILY K"/>
    <property type="match status" value="1"/>
</dbReference>
<evidence type="ECO:0000313" key="12">
    <source>
        <dbReference type="Proteomes" id="UP001608902"/>
    </source>
</evidence>